<keyword evidence="7" id="KW-0472">Membrane</keyword>
<protein>
    <recommendedName>
        <fullName evidence="8">Alcohol dehydrogenase-like C-terminal domain-containing protein</fullName>
    </recommendedName>
</protein>
<evidence type="ECO:0000313" key="9">
    <source>
        <dbReference type="EMBL" id="GJJ76423.1"/>
    </source>
</evidence>
<keyword evidence="7" id="KW-0812">Transmembrane</keyword>
<dbReference type="AlphaFoldDB" id="A0A9P3HH12"/>
<dbReference type="Pfam" id="PF00107">
    <property type="entry name" value="ADH_zinc_N"/>
    <property type="match status" value="1"/>
</dbReference>
<evidence type="ECO:0000256" key="5">
    <source>
        <dbReference type="ARBA" id="ARBA00023002"/>
    </source>
</evidence>
<feature type="region of interest" description="Disordered" evidence="6">
    <location>
        <begin position="651"/>
        <end position="682"/>
    </location>
</feature>
<feature type="compositionally biased region" description="Basic and acidic residues" evidence="6">
    <location>
        <begin position="291"/>
        <end position="302"/>
    </location>
</feature>
<reference evidence="9" key="2">
    <citation type="journal article" date="2022" name="Microbiol. Resour. Announc.">
        <title>Whole-Genome Sequence of Entomortierella parvispora E1425, a Mucoromycotan Fungus Associated with Burkholderiaceae-Related Endosymbiotic Bacteria.</title>
        <authorList>
            <person name="Herlambang A."/>
            <person name="Guo Y."/>
            <person name="Takashima Y."/>
            <person name="Narisawa K."/>
            <person name="Ohta H."/>
            <person name="Nishizawa T."/>
        </authorList>
    </citation>
    <scope>NUCLEOTIDE SEQUENCE</scope>
    <source>
        <strain evidence="9">E1425</strain>
    </source>
</reference>
<keyword evidence="5" id="KW-0560">Oxidoreductase</keyword>
<feature type="domain" description="Alcohol dehydrogenase-like C-terminal" evidence="8">
    <location>
        <begin position="878"/>
        <end position="1003"/>
    </location>
</feature>
<feature type="transmembrane region" description="Helical" evidence="7">
    <location>
        <begin position="306"/>
        <end position="327"/>
    </location>
</feature>
<dbReference type="SUPFAM" id="SSF50129">
    <property type="entry name" value="GroES-like"/>
    <property type="match status" value="1"/>
</dbReference>
<comment type="similarity">
    <text evidence="2">Belongs to the zinc-containing alcohol dehydrogenase family.</text>
</comment>
<feature type="region of interest" description="Disordered" evidence="6">
    <location>
        <begin position="355"/>
        <end position="405"/>
    </location>
</feature>
<dbReference type="InterPro" id="IPR013149">
    <property type="entry name" value="ADH-like_C"/>
</dbReference>
<dbReference type="SUPFAM" id="SSF51735">
    <property type="entry name" value="NAD(P)-binding Rossmann-fold domains"/>
    <property type="match status" value="1"/>
</dbReference>
<keyword evidence="4" id="KW-0862">Zinc</keyword>
<comment type="caution">
    <text evidence="9">The sequence shown here is derived from an EMBL/GenBank/DDBJ whole genome shotgun (WGS) entry which is preliminary data.</text>
</comment>
<evidence type="ECO:0000313" key="10">
    <source>
        <dbReference type="Proteomes" id="UP000827284"/>
    </source>
</evidence>
<dbReference type="InterPro" id="IPR011032">
    <property type="entry name" value="GroES-like_sf"/>
</dbReference>
<dbReference type="InterPro" id="IPR036291">
    <property type="entry name" value="NAD(P)-bd_dom_sf"/>
</dbReference>
<name>A0A9P3HH12_9FUNG</name>
<reference evidence="9" key="1">
    <citation type="submission" date="2021-11" db="EMBL/GenBank/DDBJ databases">
        <authorList>
            <person name="Herlambang A."/>
            <person name="Guo Y."/>
            <person name="Takashima Y."/>
            <person name="Nishizawa T."/>
        </authorList>
    </citation>
    <scope>NUCLEOTIDE SEQUENCE</scope>
    <source>
        <strain evidence="9">E1425</strain>
    </source>
</reference>
<dbReference type="Gene3D" id="3.40.50.720">
    <property type="entry name" value="NAD(P)-binding Rossmann-like Domain"/>
    <property type="match status" value="1"/>
</dbReference>
<sequence>MIIAESLVLGWVEMKAPKTKVLQRRDGEDEEEEEDSDKKKDSRDQHKHLEEHEQEDDHSAERKRKEEEEAKGKEEADRQRVKEKEEAKAKEEQERQKDKEEEERKEREQQEAKEREEKEREAKDKAEREAREEAERKAREEADLKAKEEAERKAREEADAKAKEEAERKAREEADAKAKEEADAKAKEETDLNAKEESDLKAKEEADKKAAEEEAAHKAKEEEAKIRDQSEADERARKEAEEKKNEREKNEKTEQEERDRQAQKDADKDNKDNQGHNDKGKDEESTLDGNEVLKEKSEDSNSKRTVLVVASTAGCAVLAAIIFGLVFRHKRQARKKSSALNRYLNRTVELHPMYGQSSHSSFGGYRSNGEETDLATWSASQPSQHQQSSQKLAHDDLHSNWNGPMPSSMPSLLPVDRQHYPGHDDVDERMGHEMVQYGHFYPQQPPFMTYDPQHQYHDAYQQQYHQHHYYPEDSYDTYGQEFNDNEQHHSQLRTGPVLTAALTVTNNPGQPSSYFISTSPEPAAVATLSPPPREAGLLPIFTADLPQAEAAPSSSSPAQDKPRVIRSPEAIVEREAEKGTFVVRMGRDSRGIHPPNINIIAQDNDNTDSRSGVYPLPLNRHEFKANPGLRTTFKPASVSALIASELTYSPPVRSAAGDEESGTLPRQGSPSEELSSPKTSRYGSFNYHYQGRRFQRPQAHAFLTITEIPIREPTSGEAVVEILAARVLSYASEIFDGSRPYPNLLPLVPGAGGIGIIRSIGPGNTTLQTGQMVVIDPTIRARDNAISPDIMLHGLIAYGPGPQSLQSVWNHGTWAEKSIIPVENLNKQFAVPPSLQTKYTSAQLTTIGTFAVVYGGLLSADFKAGQTIAITGATGPFGSSAVAVALAMGARRVIASGRNAAVLESLVAKLGPRVFPLVATADETLDTANFRKAAGEGFQIDVTFDILPPTAPFSTARAAIGALRFGGTAVLMGGVQSNVELPYPVIMSNNLTIKGNFMYTRAANVNLLGMLDSGLLDPTLVQGTSFKLDQADEAVQWSKNHAGPFEATLLTPN</sequence>
<dbReference type="Gene3D" id="3.90.180.10">
    <property type="entry name" value="Medium-chain alcohol dehydrogenases, catalytic domain"/>
    <property type="match status" value="1"/>
</dbReference>
<evidence type="ECO:0000256" key="7">
    <source>
        <dbReference type="SAM" id="Phobius"/>
    </source>
</evidence>
<keyword evidence="3" id="KW-0479">Metal-binding</keyword>
<gene>
    <name evidence="9" type="ORF">EMPS_08782</name>
</gene>
<dbReference type="EMBL" id="BQFW01000012">
    <property type="protein sequence ID" value="GJJ76423.1"/>
    <property type="molecule type" value="Genomic_DNA"/>
</dbReference>
<evidence type="ECO:0000256" key="6">
    <source>
        <dbReference type="SAM" id="MobiDB-lite"/>
    </source>
</evidence>
<dbReference type="OrthoDB" id="203908at2759"/>
<evidence type="ECO:0000256" key="1">
    <source>
        <dbReference type="ARBA" id="ARBA00001947"/>
    </source>
</evidence>
<evidence type="ECO:0000256" key="4">
    <source>
        <dbReference type="ARBA" id="ARBA00022833"/>
    </source>
</evidence>
<comment type="cofactor">
    <cofactor evidence="1">
        <name>Zn(2+)</name>
        <dbReference type="ChEBI" id="CHEBI:29105"/>
    </cofactor>
</comment>
<dbReference type="GO" id="GO:0046872">
    <property type="term" value="F:metal ion binding"/>
    <property type="evidence" value="ECO:0007669"/>
    <property type="project" value="UniProtKB-KW"/>
</dbReference>
<feature type="compositionally biased region" description="Polar residues" evidence="6">
    <location>
        <begin position="664"/>
        <end position="682"/>
    </location>
</feature>
<keyword evidence="10" id="KW-1185">Reference proteome</keyword>
<evidence type="ECO:0000256" key="2">
    <source>
        <dbReference type="ARBA" id="ARBA00008072"/>
    </source>
</evidence>
<keyword evidence="7" id="KW-1133">Transmembrane helix</keyword>
<evidence type="ECO:0000259" key="8">
    <source>
        <dbReference type="Pfam" id="PF00107"/>
    </source>
</evidence>
<feature type="region of interest" description="Disordered" evidence="6">
    <location>
        <begin position="14"/>
        <end position="303"/>
    </location>
</feature>
<organism evidence="9 10">
    <name type="scientific">Entomortierella parvispora</name>
    <dbReference type="NCBI Taxonomy" id="205924"/>
    <lineage>
        <taxon>Eukaryota</taxon>
        <taxon>Fungi</taxon>
        <taxon>Fungi incertae sedis</taxon>
        <taxon>Mucoromycota</taxon>
        <taxon>Mortierellomycotina</taxon>
        <taxon>Mortierellomycetes</taxon>
        <taxon>Mortierellales</taxon>
        <taxon>Mortierellaceae</taxon>
        <taxon>Entomortierella</taxon>
    </lineage>
</organism>
<proteinExistence type="inferred from homology"/>
<dbReference type="PANTHER" id="PTHR43350">
    <property type="entry name" value="NAD-DEPENDENT ALCOHOL DEHYDROGENASE"/>
    <property type="match status" value="1"/>
</dbReference>
<dbReference type="Proteomes" id="UP000827284">
    <property type="component" value="Unassembled WGS sequence"/>
</dbReference>
<feature type="compositionally biased region" description="Low complexity" evidence="6">
    <location>
        <begin position="378"/>
        <end position="390"/>
    </location>
</feature>
<accession>A0A9P3HH12</accession>
<evidence type="ECO:0000256" key="3">
    <source>
        <dbReference type="ARBA" id="ARBA00022723"/>
    </source>
</evidence>
<feature type="compositionally biased region" description="Basic and acidic residues" evidence="6">
    <location>
        <begin position="36"/>
        <end position="284"/>
    </location>
</feature>
<dbReference type="PANTHER" id="PTHR43350:SF17">
    <property type="entry name" value="NAD-DEPENDENT ALCOHOL DEHYDROGENASE"/>
    <property type="match status" value="1"/>
</dbReference>
<dbReference type="GO" id="GO:0016491">
    <property type="term" value="F:oxidoreductase activity"/>
    <property type="evidence" value="ECO:0007669"/>
    <property type="project" value="UniProtKB-KW"/>
</dbReference>